<comment type="caution">
    <text evidence="2">The sequence shown here is derived from an EMBL/GenBank/DDBJ whole genome shotgun (WGS) entry which is preliminary data.</text>
</comment>
<keyword evidence="3" id="KW-1185">Reference proteome</keyword>
<gene>
    <name evidence="2" type="ORF">GCM10010529_03000</name>
</gene>
<organism evidence="2 3">
    <name type="scientific">Nesterenkonia aethiopica</name>
    <dbReference type="NCBI Taxonomy" id="269144"/>
    <lineage>
        <taxon>Bacteria</taxon>
        <taxon>Bacillati</taxon>
        <taxon>Actinomycetota</taxon>
        <taxon>Actinomycetes</taxon>
        <taxon>Micrococcales</taxon>
        <taxon>Micrococcaceae</taxon>
        <taxon>Nesterenkonia</taxon>
    </lineage>
</organism>
<dbReference type="Proteomes" id="UP001500236">
    <property type="component" value="Unassembled WGS sequence"/>
</dbReference>
<feature type="compositionally biased region" description="Low complexity" evidence="1">
    <location>
        <begin position="1"/>
        <end position="17"/>
    </location>
</feature>
<name>A0ABP6LNN0_9MICC</name>
<evidence type="ECO:0000313" key="3">
    <source>
        <dbReference type="Proteomes" id="UP001500236"/>
    </source>
</evidence>
<proteinExistence type="predicted"/>
<dbReference type="EMBL" id="BAAAVT010000002">
    <property type="protein sequence ID" value="GAA3052384.1"/>
    <property type="molecule type" value="Genomic_DNA"/>
</dbReference>
<reference evidence="3" key="1">
    <citation type="journal article" date="2019" name="Int. J. Syst. Evol. Microbiol.">
        <title>The Global Catalogue of Microorganisms (GCM) 10K type strain sequencing project: providing services to taxonomists for standard genome sequencing and annotation.</title>
        <authorList>
            <consortium name="The Broad Institute Genomics Platform"/>
            <consortium name="The Broad Institute Genome Sequencing Center for Infectious Disease"/>
            <person name="Wu L."/>
            <person name="Ma J."/>
        </authorList>
    </citation>
    <scope>NUCLEOTIDE SEQUENCE [LARGE SCALE GENOMIC DNA]</scope>
    <source>
        <strain evidence="3">JCM 14309</strain>
    </source>
</reference>
<protein>
    <submittedName>
        <fullName evidence="2">Uncharacterized protein</fullName>
    </submittedName>
</protein>
<evidence type="ECO:0000313" key="2">
    <source>
        <dbReference type="EMBL" id="GAA3052384.1"/>
    </source>
</evidence>
<accession>A0ABP6LNN0</accession>
<evidence type="ECO:0000256" key="1">
    <source>
        <dbReference type="SAM" id="MobiDB-lite"/>
    </source>
</evidence>
<feature type="region of interest" description="Disordered" evidence="1">
    <location>
        <begin position="1"/>
        <end position="49"/>
    </location>
</feature>
<sequence length="71" mass="7432">MDDTAQDAAADAPGALAGPNTARGRKQHGVSVRGQAVKSAQRRTLSAPGMVREAARQVFADIKDVPRSHPL</sequence>